<dbReference type="InterPro" id="IPR001647">
    <property type="entry name" value="HTH_TetR"/>
</dbReference>
<evidence type="ECO:0000256" key="4">
    <source>
        <dbReference type="PROSITE-ProRule" id="PRU00335"/>
    </source>
</evidence>
<dbReference type="InterPro" id="IPR054129">
    <property type="entry name" value="DesT_TetR_C"/>
</dbReference>
<keyword evidence="2 4" id="KW-0238">DNA-binding</keyword>
<gene>
    <name evidence="6" type="ORF">HQ603_02900</name>
</gene>
<dbReference type="PANTHER" id="PTHR30055">
    <property type="entry name" value="HTH-TYPE TRANSCRIPTIONAL REGULATOR RUTR"/>
    <property type="match status" value="1"/>
</dbReference>
<dbReference type="Proteomes" id="UP000825228">
    <property type="component" value="Unassembled WGS sequence"/>
</dbReference>
<feature type="DNA-binding region" description="H-T-H motif" evidence="4">
    <location>
        <begin position="35"/>
        <end position="54"/>
    </location>
</feature>
<sequence length="208" mass="22867">MGGMKRTRLSPDERRSQLIELGVRMLSDRPLSQISVDEIADQAGVSRGLLFHYFSSKDEYHLAIVEHISREMLDSTAPPDGLGPIETLAATLTAYVDYVSENRTTYVSLLRGTAAGDPATRAVFERTRDAMADRTLAQLPLVGIEPTPVIHLAIRGWIAFCEEATVHWLRDEQLSREEVIALLTRALPAVALAPDDAAELLAERSTAS</sequence>
<dbReference type="Pfam" id="PF21943">
    <property type="entry name" value="TetR_C_46"/>
    <property type="match status" value="1"/>
</dbReference>
<evidence type="ECO:0000313" key="7">
    <source>
        <dbReference type="Proteomes" id="UP000825228"/>
    </source>
</evidence>
<dbReference type="Gene3D" id="1.10.357.10">
    <property type="entry name" value="Tetracycline Repressor, domain 2"/>
    <property type="match status" value="1"/>
</dbReference>
<dbReference type="InterPro" id="IPR050109">
    <property type="entry name" value="HTH-type_TetR-like_transc_reg"/>
</dbReference>
<evidence type="ECO:0000256" key="1">
    <source>
        <dbReference type="ARBA" id="ARBA00023015"/>
    </source>
</evidence>
<proteinExistence type="predicted"/>
<feature type="domain" description="HTH tetR-type" evidence="5">
    <location>
        <begin position="12"/>
        <end position="72"/>
    </location>
</feature>
<dbReference type="EMBL" id="JABUBU010000001">
    <property type="protein sequence ID" value="MBY6365696.1"/>
    <property type="molecule type" value="Genomic_DNA"/>
</dbReference>
<reference evidence="6 7" key="1">
    <citation type="submission" date="2020-06" db="EMBL/GenBank/DDBJ databases">
        <title>Taxonomy, biology and ecology of Rhodococcus bacteria occurring in California pistachio and other woody hosts as revealed by genome sequence analyses.</title>
        <authorList>
            <person name="Gai Y."/>
            <person name="Riely B."/>
        </authorList>
    </citation>
    <scope>NUCLEOTIDE SEQUENCE [LARGE SCALE GENOMIC DNA]</scope>
    <source>
        <strain evidence="6 7">BP-281</strain>
    </source>
</reference>
<dbReference type="Pfam" id="PF00440">
    <property type="entry name" value="TetR_N"/>
    <property type="match status" value="1"/>
</dbReference>
<comment type="caution">
    <text evidence="6">The sequence shown here is derived from an EMBL/GenBank/DDBJ whole genome shotgun (WGS) entry which is preliminary data.</text>
</comment>
<evidence type="ECO:0000259" key="5">
    <source>
        <dbReference type="PROSITE" id="PS50977"/>
    </source>
</evidence>
<protein>
    <submittedName>
        <fullName evidence="6">TetR/AcrR family transcriptional regulator</fullName>
    </submittedName>
</protein>
<dbReference type="RefSeq" id="WP_222682828.1">
    <property type="nucleotide sequence ID" value="NZ_JABUBT010000001.1"/>
</dbReference>
<keyword evidence="1" id="KW-0805">Transcription regulation</keyword>
<organism evidence="6 7">
    <name type="scientific">Rhodococcoides corynebacterioides</name>
    <dbReference type="NCBI Taxonomy" id="53972"/>
    <lineage>
        <taxon>Bacteria</taxon>
        <taxon>Bacillati</taxon>
        <taxon>Actinomycetota</taxon>
        <taxon>Actinomycetes</taxon>
        <taxon>Mycobacteriales</taxon>
        <taxon>Nocardiaceae</taxon>
        <taxon>Rhodococcoides</taxon>
    </lineage>
</organism>
<dbReference type="SUPFAM" id="SSF46689">
    <property type="entry name" value="Homeodomain-like"/>
    <property type="match status" value="1"/>
</dbReference>
<evidence type="ECO:0000256" key="3">
    <source>
        <dbReference type="ARBA" id="ARBA00023163"/>
    </source>
</evidence>
<dbReference type="PANTHER" id="PTHR30055:SF174">
    <property type="entry name" value="TRANSCRIPTIONAL REGULATORY PROTEIN (PROBABLY TETR-FAMILY)-RELATED"/>
    <property type="match status" value="1"/>
</dbReference>
<keyword evidence="3" id="KW-0804">Transcription</keyword>
<dbReference type="InterPro" id="IPR009057">
    <property type="entry name" value="Homeodomain-like_sf"/>
</dbReference>
<dbReference type="SUPFAM" id="SSF48498">
    <property type="entry name" value="Tetracyclin repressor-like, C-terminal domain"/>
    <property type="match status" value="1"/>
</dbReference>
<name>A0ABS7P0W8_9NOCA</name>
<dbReference type="PROSITE" id="PS50977">
    <property type="entry name" value="HTH_TETR_2"/>
    <property type="match status" value="1"/>
</dbReference>
<keyword evidence="7" id="KW-1185">Reference proteome</keyword>
<evidence type="ECO:0000256" key="2">
    <source>
        <dbReference type="ARBA" id="ARBA00023125"/>
    </source>
</evidence>
<accession>A0ABS7P0W8</accession>
<dbReference type="InterPro" id="IPR036271">
    <property type="entry name" value="Tet_transcr_reg_TetR-rel_C_sf"/>
</dbReference>
<evidence type="ECO:0000313" key="6">
    <source>
        <dbReference type="EMBL" id="MBY6365696.1"/>
    </source>
</evidence>